<evidence type="ECO:0000313" key="3">
    <source>
        <dbReference type="Proteomes" id="UP001497482"/>
    </source>
</evidence>
<dbReference type="EMBL" id="OZ035835">
    <property type="protein sequence ID" value="CAL1578441.1"/>
    <property type="molecule type" value="Genomic_DNA"/>
</dbReference>
<evidence type="ECO:0000313" key="2">
    <source>
        <dbReference type="EMBL" id="CAL1578441.1"/>
    </source>
</evidence>
<organism evidence="2 3">
    <name type="scientific">Knipowitschia caucasica</name>
    <name type="common">Caucasian dwarf goby</name>
    <name type="synonym">Pomatoschistus caucasicus</name>
    <dbReference type="NCBI Taxonomy" id="637954"/>
    <lineage>
        <taxon>Eukaryota</taxon>
        <taxon>Metazoa</taxon>
        <taxon>Chordata</taxon>
        <taxon>Craniata</taxon>
        <taxon>Vertebrata</taxon>
        <taxon>Euteleostomi</taxon>
        <taxon>Actinopterygii</taxon>
        <taxon>Neopterygii</taxon>
        <taxon>Teleostei</taxon>
        <taxon>Neoteleostei</taxon>
        <taxon>Acanthomorphata</taxon>
        <taxon>Gobiaria</taxon>
        <taxon>Gobiiformes</taxon>
        <taxon>Gobioidei</taxon>
        <taxon>Gobiidae</taxon>
        <taxon>Gobiinae</taxon>
        <taxon>Knipowitschia</taxon>
    </lineage>
</organism>
<dbReference type="Proteomes" id="UP001497482">
    <property type="component" value="Chromosome 13"/>
</dbReference>
<name>A0AAV2JQ71_KNICA</name>
<proteinExistence type="predicted"/>
<feature type="region of interest" description="Disordered" evidence="1">
    <location>
        <begin position="46"/>
        <end position="92"/>
    </location>
</feature>
<sequence>MTRPPQRRASSSHAEPSQGKHQPSPLSLPFLSLSARWTLTHTFNGRKRHAPLHPPYPSASPCGRVSSTLSEQSVATAAPAPHQVSFTGRPEQNVELSQKKAAGFPNQQSVERLWSSQPLERCIRTGIQEQRGKRNK</sequence>
<reference evidence="2 3" key="1">
    <citation type="submission" date="2024-04" db="EMBL/GenBank/DDBJ databases">
        <authorList>
            <person name="Waldvogel A.-M."/>
            <person name="Schoenle A."/>
        </authorList>
    </citation>
    <scope>NUCLEOTIDE SEQUENCE [LARGE SCALE GENOMIC DNA]</scope>
</reference>
<feature type="region of interest" description="Disordered" evidence="1">
    <location>
        <begin position="1"/>
        <end position="28"/>
    </location>
</feature>
<feature type="compositionally biased region" description="Polar residues" evidence="1">
    <location>
        <begin position="8"/>
        <end position="21"/>
    </location>
</feature>
<protein>
    <submittedName>
        <fullName evidence="2">Uncharacterized protein</fullName>
    </submittedName>
</protein>
<feature type="compositionally biased region" description="Polar residues" evidence="1">
    <location>
        <begin position="65"/>
        <end position="75"/>
    </location>
</feature>
<gene>
    <name evidence="2" type="ORF">KC01_LOCUS9586</name>
</gene>
<evidence type="ECO:0000256" key="1">
    <source>
        <dbReference type="SAM" id="MobiDB-lite"/>
    </source>
</evidence>
<keyword evidence="3" id="KW-1185">Reference proteome</keyword>
<accession>A0AAV2JQ71</accession>
<dbReference type="AlphaFoldDB" id="A0AAV2JQ71"/>